<name>A0A840UHW0_9GAMM</name>
<dbReference type="InterPro" id="IPR023347">
    <property type="entry name" value="Lysozyme_dom_sf"/>
</dbReference>
<dbReference type="Gene3D" id="1.10.530.40">
    <property type="match status" value="1"/>
</dbReference>
<dbReference type="InterPro" id="IPR002196">
    <property type="entry name" value="Glyco_hydro_24"/>
</dbReference>
<dbReference type="GO" id="GO:0031640">
    <property type="term" value="P:killing of cells of another organism"/>
    <property type="evidence" value="ECO:0007669"/>
    <property type="project" value="UniProtKB-KW"/>
</dbReference>
<keyword evidence="2 3" id="KW-0081">Bacteriolytic enzyme</keyword>
<dbReference type="GO" id="GO:0016998">
    <property type="term" value="P:cell wall macromolecule catabolic process"/>
    <property type="evidence" value="ECO:0007669"/>
    <property type="project" value="InterPro"/>
</dbReference>
<evidence type="ECO:0000313" key="5">
    <source>
        <dbReference type="Proteomes" id="UP000591735"/>
    </source>
</evidence>
<dbReference type="EC" id="3.2.1.17" evidence="3"/>
<dbReference type="InterPro" id="IPR052619">
    <property type="entry name" value="Phage_lysozyme-like"/>
</dbReference>
<reference evidence="4 5" key="1">
    <citation type="submission" date="2020-08" db="EMBL/GenBank/DDBJ databases">
        <title>Genomic Encyclopedia of Type Strains, Phase IV (KMG-IV): sequencing the most valuable type-strain genomes for metagenomic binning, comparative biology and taxonomic classification.</title>
        <authorList>
            <person name="Goeker M."/>
        </authorList>
    </citation>
    <scope>NUCLEOTIDE SEQUENCE [LARGE SCALE GENOMIC DNA]</scope>
    <source>
        <strain evidence="4 5">DSM 22359</strain>
    </source>
</reference>
<comment type="catalytic activity">
    <reaction evidence="3">
        <text>Hydrolysis of (1-&gt;4)-beta-linkages between N-acetylmuramic acid and N-acetyl-D-glucosamine residues in a peptidoglycan and between N-acetyl-D-glucosamine residues in chitodextrins.</text>
        <dbReference type="EC" id="3.2.1.17"/>
    </reaction>
</comment>
<dbReference type="SUPFAM" id="SSF53955">
    <property type="entry name" value="Lysozyme-like"/>
    <property type="match status" value="1"/>
</dbReference>
<dbReference type="RefSeq" id="WP_183705401.1">
    <property type="nucleotide sequence ID" value="NZ_JACHFE010000008.1"/>
</dbReference>
<dbReference type="EMBL" id="JACHFE010000008">
    <property type="protein sequence ID" value="MBB5322321.1"/>
    <property type="molecule type" value="Genomic_DNA"/>
</dbReference>
<sequence>MKRQLLLEQLERHEGLRLKPYKDTVGKLTVGYGRNLDDRGISQDEAEFMLDNDIDEVEEDLRRLPLYLSLDPVRQTVMANMAFNMGLPTLLTFSRMLGALGERDWDRAAAEMLNSKWARQVGRRAEELADLMRRGEA</sequence>
<evidence type="ECO:0000256" key="2">
    <source>
        <dbReference type="ARBA" id="ARBA00022638"/>
    </source>
</evidence>
<dbReference type="GO" id="GO:0003796">
    <property type="term" value="F:lysozyme activity"/>
    <property type="evidence" value="ECO:0007669"/>
    <property type="project" value="UniProtKB-EC"/>
</dbReference>
<comment type="caution">
    <text evidence="4">The sequence shown here is derived from an EMBL/GenBank/DDBJ whole genome shotgun (WGS) entry which is preliminary data.</text>
</comment>
<dbReference type="PANTHER" id="PTHR37406:SF1">
    <property type="entry name" value="T4-TYPE LYSOZYME 1-RELATED"/>
    <property type="match status" value="1"/>
</dbReference>
<evidence type="ECO:0000256" key="3">
    <source>
        <dbReference type="RuleBase" id="RU003788"/>
    </source>
</evidence>
<organism evidence="4 5">
    <name type="scientific">Marinobacter oulmenensis</name>
    <dbReference type="NCBI Taxonomy" id="643747"/>
    <lineage>
        <taxon>Bacteria</taxon>
        <taxon>Pseudomonadati</taxon>
        <taxon>Pseudomonadota</taxon>
        <taxon>Gammaproteobacteria</taxon>
        <taxon>Pseudomonadales</taxon>
        <taxon>Marinobacteraceae</taxon>
        <taxon>Marinobacter</taxon>
    </lineage>
</organism>
<dbReference type="PANTHER" id="PTHR37406">
    <property type="entry name" value="T4-TYPE LYSOZYME 1-RELATED"/>
    <property type="match status" value="1"/>
</dbReference>
<dbReference type="GO" id="GO:0042742">
    <property type="term" value="P:defense response to bacterium"/>
    <property type="evidence" value="ECO:0007669"/>
    <property type="project" value="UniProtKB-KW"/>
</dbReference>
<dbReference type="InterPro" id="IPR023346">
    <property type="entry name" value="Lysozyme-like_dom_sf"/>
</dbReference>
<keyword evidence="3 4" id="KW-0378">Hydrolase</keyword>
<evidence type="ECO:0000313" key="4">
    <source>
        <dbReference type="EMBL" id="MBB5322321.1"/>
    </source>
</evidence>
<keyword evidence="1 3" id="KW-0929">Antimicrobial</keyword>
<dbReference type="AlphaFoldDB" id="A0A840UHW0"/>
<keyword evidence="3 4" id="KW-0326">Glycosidase</keyword>
<dbReference type="Pfam" id="PF00959">
    <property type="entry name" value="Phage_lysozyme"/>
    <property type="match status" value="1"/>
</dbReference>
<gene>
    <name evidence="4" type="ORF">HNR38_002822</name>
</gene>
<dbReference type="Proteomes" id="UP000591735">
    <property type="component" value="Unassembled WGS sequence"/>
</dbReference>
<accession>A0A840UHW0</accession>
<comment type="similarity">
    <text evidence="3">Belongs to the glycosyl hydrolase 24 family.</text>
</comment>
<proteinExistence type="inferred from homology"/>
<evidence type="ECO:0000256" key="1">
    <source>
        <dbReference type="ARBA" id="ARBA00022529"/>
    </source>
</evidence>
<keyword evidence="5" id="KW-1185">Reference proteome</keyword>
<dbReference type="GO" id="GO:0009253">
    <property type="term" value="P:peptidoglycan catabolic process"/>
    <property type="evidence" value="ECO:0007669"/>
    <property type="project" value="InterPro"/>
</dbReference>
<protein>
    <recommendedName>
        <fullName evidence="3">Lysozyme</fullName>
        <ecNumber evidence="3">3.2.1.17</ecNumber>
    </recommendedName>
</protein>